<keyword evidence="4 7" id="KW-0812">Transmembrane</keyword>
<feature type="domain" description="ABC transmembrane type-1" evidence="8">
    <location>
        <begin position="81"/>
        <end position="295"/>
    </location>
</feature>
<name>A0A2K4ZGH0_9FIRM</name>
<dbReference type="AlphaFoldDB" id="A0A2K4ZGH0"/>
<keyword evidence="9" id="KW-0762">Sugar transport</keyword>
<sequence length="308" mass="35105">MKNKKTTDRLTFQKDFRRNWSLYLLALPVILFYIIFHYVPMYGISIAFKDFKMNLGIFGSNFAGLKHFKAFFEYPNFWRLIGNTVRISLCTLIFGMPAPVIFALLLNELRMKKLRSVIQTVSIFPHFVSLVVVCSIIKEFCLSDGLFNVIAGWFGIAPRSLLQVPGAFTPIYVISHIWEKTGWSSLIYLAAIAGINAQIYEAADIDGAGRFQKMWYITLPCIRPTFIILFIMAVGGVMSVGSEKILLLYNETIYSHADVISTYLYRKGLLEFNFSYSTAVNLFNSVINFTLVMAANRISKRLSDTSLF</sequence>
<evidence type="ECO:0000256" key="3">
    <source>
        <dbReference type="ARBA" id="ARBA00022475"/>
    </source>
</evidence>
<dbReference type="OrthoDB" id="2637002at2"/>
<protein>
    <submittedName>
        <fullName evidence="9">Putative multiple-sugar transport system permease YteP</fullName>
    </submittedName>
</protein>
<evidence type="ECO:0000259" key="8">
    <source>
        <dbReference type="PROSITE" id="PS50928"/>
    </source>
</evidence>
<evidence type="ECO:0000256" key="5">
    <source>
        <dbReference type="ARBA" id="ARBA00022989"/>
    </source>
</evidence>
<feature type="transmembrane region" description="Helical" evidence="7">
    <location>
        <begin position="215"/>
        <end position="238"/>
    </location>
</feature>
<organism evidence="9 10">
    <name type="scientific">Acetatifactor muris</name>
    <dbReference type="NCBI Taxonomy" id="879566"/>
    <lineage>
        <taxon>Bacteria</taxon>
        <taxon>Bacillati</taxon>
        <taxon>Bacillota</taxon>
        <taxon>Clostridia</taxon>
        <taxon>Lachnospirales</taxon>
        <taxon>Lachnospiraceae</taxon>
        <taxon>Acetatifactor</taxon>
    </lineage>
</organism>
<keyword evidence="10" id="KW-1185">Reference proteome</keyword>
<feature type="transmembrane region" description="Helical" evidence="7">
    <location>
        <begin position="85"/>
        <end position="105"/>
    </location>
</feature>
<keyword evidence="3" id="KW-1003">Cell membrane</keyword>
<evidence type="ECO:0000256" key="1">
    <source>
        <dbReference type="ARBA" id="ARBA00004651"/>
    </source>
</evidence>
<feature type="transmembrane region" description="Helical" evidence="7">
    <location>
        <begin position="20"/>
        <end position="39"/>
    </location>
</feature>
<dbReference type="GO" id="GO:0005886">
    <property type="term" value="C:plasma membrane"/>
    <property type="evidence" value="ECO:0007669"/>
    <property type="project" value="UniProtKB-SubCell"/>
</dbReference>
<feature type="transmembrane region" description="Helical" evidence="7">
    <location>
        <begin position="274"/>
        <end position="295"/>
    </location>
</feature>
<dbReference type="InterPro" id="IPR000515">
    <property type="entry name" value="MetI-like"/>
</dbReference>
<dbReference type="PROSITE" id="PS50928">
    <property type="entry name" value="ABC_TM1"/>
    <property type="match status" value="1"/>
</dbReference>
<dbReference type="EMBL" id="OFSM01000010">
    <property type="protein sequence ID" value="SOY29532.1"/>
    <property type="molecule type" value="Genomic_DNA"/>
</dbReference>
<evidence type="ECO:0000256" key="2">
    <source>
        <dbReference type="ARBA" id="ARBA00022448"/>
    </source>
</evidence>
<gene>
    <name evidence="9" type="primary">yteP_23</name>
    <name evidence="9" type="ORF">AMURIS_02253</name>
</gene>
<dbReference type="GO" id="GO:0055085">
    <property type="term" value="P:transmembrane transport"/>
    <property type="evidence" value="ECO:0007669"/>
    <property type="project" value="InterPro"/>
</dbReference>
<keyword evidence="2 7" id="KW-0813">Transport</keyword>
<accession>A0A2K4ZGH0</accession>
<dbReference type="SUPFAM" id="SSF161098">
    <property type="entry name" value="MetI-like"/>
    <property type="match status" value="1"/>
</dbReference>
<proteinExistence type="inferred from homology"/>
<evidence type="ECO:0000313" key="9">
    <source>
        <dbReference type="EMBL" id="SOY29532.1"/>
    </source>
</evidence>
<dbReference type="PANTHER" id="PTHR43227:SF11">
    <property type="entry name" value="BLL4140 PROTEIN"/>
    <property type="match status" value="1"/>
</dbReference>
<dbReference type="RefSeq" id="WP_103239630.1">
    <property type="nucleotide sequence ID" value="NZ_JANJZD010000001.1"/>
</dbReference>
<dbReference type="InterPro" id="IPR050809">
    <property type="entry name" value="UgpAE/MalFG_permease"/>
</dbReference>
<comment type="similarity">
    <text evidence="7">Belongs to the binding-protein-dependent transport system permease family.</text>
</comment>
<dbReference type="Gene3D" id="1.10.3720.10">
    <property type="entry name" value="MetI-like"/>
    <property type="match status" value="1"/>
</dbReference>
<comment type="subcellular location">
    <subcellularLocation>
        <location evidence="1 7">Cell membrane</location>
        <topology evidence="1 7">Multi-pass membrane protein</topology>
    </subcellularLocation>
</comment>
<dbReference type="PANTHER" id="PTHR43227">
    <property type="entry name" value="BLL4140 PROTEIN"/>
    <property type="match status" value="1"/>
</dbReference>
<reference evidence="9 10" key="1">
    <citation type="submission" date="2018-01" db="EMBL/GenBank/DDBJ databases">
        <authorList>
            <person name="Gaut B.S."/>
            <person name="Morton B.R."/>
            <person name="Clegg M.T."/>
            <person name="Duvall M.R."/>
        </authorList>
    </citation>
    <scope>NUCLEOTIDE SEQUENCE [LARGE SCALE GENOMIC DNA]</scope>
    <source>
        <strain evidence="9">GP69</strain>
    </source>
</reference>
<dbReference type="Pfam" id="PF00528">
    <property type="entry name" value="BPD_transp_1"/>
    <property type="match status" value="1"/>
</dbReference>
<evidence type="ECO:0000256" key="6">
    <source>
        <dbReference type="ARBA" id="ARBA00023136"/>
    </source>
</evidence>
<keyword evidence="5 7" id="KW-1133">Transmembrane helix</keyword>
<keyword evidence="6 7" id="KW-0472">Membrane</keyword>
<evidence type="ECO:0000256" key="4">
    <source>
        <dbReference type="ARBA" id="ARBA00022692"/>
    </source>
</evidence>
<dbReference type="Proteomes" id="UP000236311">
    <property type="component" value="Unassembled WGS sequence"/>
</dbReference>
<evidence type="ECO:0000256" key="7">
    <source>
        <dbReference type="RuleBase" id="RU363032"/>
    </source>
</evidence>
<dbReference type="InterPro" id="IPR035906">
    <property type="entry name" value="MetI-like_sf"/>
</dbReference>
<evidence type="ECO:0000313" key="10">
    <source>
        <dbReference type="Proteomes" id="UP000236311"/>
    </source>
</evidence>
<dbReference type="CDD" id="cd06261">
    <property type="entry name" value="TM_PBP2"/>
    <property type="match status" value="1"/>
</dbReference>